<dbReference type="PROSITE" id="PS50005">
    <property type="entry name" value="TPR"/>
    <property type="match status" value="2"/>
</dbReference>
<dbReference type="Pfam" id="PF12801">
    <property type="entry name" value="Fer4_5"/>
    <property type="match status" value="2"/>
</dbReference>
<dbReference type="KEGG" id="bmei:Spa11_28530"/>
<feature type="transmembrane region" description="Helical" evidence="8">
    <location>
        <begin position="114"/>
        <end position="135"/>
    </location>
</feature>
<dbReference type="Gene3D" id="3.30.70.20">
    <property type="match status" value="1"/>
</dbReference>
<feature type="domain" description="4Fe-4S ferredoxin-type" evidence="9">
    <location>
        <begin position="160"/>
        <end position="189"/>
    </location>
</feature>
<keyword evidence="4" id="KW-0249">Electron transport</keyword>
<dbReference type="RefSeq" id="WP_145113232.1">
    <property type="nucleotide sequence ID" value="NZ_CP036349.1"/>
</dbReference>
<dbReference type="SUPFAM" id="SSF48452">
    <property type="entry name" value="TPR-like"/>
    <property type="match status" value="1"/>
</dbReference>
<evidence type="ECO:0000256" key="8">
    <source>
        <dbReference type="SAM" id="Phobius"/>
    </source>
</evidence>
<gene>
    <name evidence="10" type="primary">yccM</name>
    <name evidence="10" type="ORF">Spa11_28530</name>
</gene>
<evidence type="ECO:0000313" key="11">
    <source>
        <dbReference type="Proteomes" id="UP000316426"/>
    </source>
</evidence>
<dbReference type="GO" id="GO:0051539">
    <property type="term" value="F:4 iron, 4 sulfur cluster binding"/>
    <property type="evidence" value="ECO:0007669"/>
    <property type="project" value="UniProtKB-KW"/>
</dbReference>
<sequence length="542" mass="58696">MFDTLHLGVVTVGFIFTVGVVLATACFGRFFCGWGCHILALQDLSAWCLAKIGVNPRPLRSRTLAWAPVAAAIYLFVWPQVERLLHGHSLPELSIVTDRDEWTSFTTDDLLRSFLGIALTLVTLSVCGFAIVYFLGSRSFCSYACPYGALFAGVERTSPRRIVASAGSCTNCGLCIASCKSGVRVIEEVRNYGSVVDSSCFKDLDCVSVCPTNAIELGWATPPALRRLKVAEPKDKRYDFNLREEGLLSIVFLATVLVSRGLYGSISFLLALAIASLAAYAAVVGWRFALQSNYSFHGRPWKIDGKLTRTGRLAAVLLTSLGALLANSTVVRFHEARGESAIARLAHLEAQGADEASRRAEAASALGYLQEARRWAPVVPGVWRTQMAALYLRLGKTNESRREANAVLASDPGNQAGQLLVAQSWLADGRIELARQQALAIVADTERRYGQGPAPLSHRRVLAGAYFLLGDVAGRLGDRTEAREYFESAVASYSKHADAQLALGLLYAEAGRCEEARAAFNAVLLVRPADASAKQALSRLRG</sequence>
<feature type="transmembrane region" description="Helical" evidence="8">
    <location>
        <begin position="246"/>
        <end position="263"/>
    </location>
</feature>
<accession>A0A518KA23</accession>
<keyword evidence="8" id="KW-0472">Membrane</keyword>
<evidence type="ECO:0000259" key="9">
    <source>
        <dbReference type="PROSITE" id="PS51379"/>
    </source>
</evidence>
<dbReference type="SUPFAM" id="SSF54862">
    <property type="entry name" value="4Fe-4S ferredoxins"/>
    <property type="match status" value="1"/>
</dbReference>
<name>A0A518KA23_9BACT</name>
<reference evidence="10 11" key="1">
    <citation type="submission" date="2019-02" db="EMBL/GenBank/DDBJ databases">
        <title>Deep-cultivation of Planctomycetes and their phenomic and genomic characterization uncovers novel biology.</title>
        <authorList>
            <person name="Wiegand S."/>
            <person name="Jogler M."/>
            <person name="Boedeker C."/>
            <person name="Pinto D."/>
            <person name="Vollmers J."/>
            <person name="Rivas-Marin E."/>
            <person name="Kohn T."/>
            <person name="Peeters S.H."/>
            <person name="Heuer A."/>
            <person name="Rast P."/>
            <person name="Oberbeckmann S."/>
            <person name="Bunk B."/>
            <person name="Jeske O."/>
            <person name="Meyerdierks A."/>
            <person name="Storesund J.E."/>
            <person name="Kallscheuer N."/>
            <person name="Luecker S."/>
            <person name="Lage O.M."/>
            <person name="Pohl T."/>
            <person name="Merkel B.J."/>
            <person name="Hornburger P."/>
            <person name="Mueller R.-W."/>
            <person name="Bruemmer F."/>
            <person name="Labrenz M."/>
            <person name="Spormann A.M."/>
            <person name="Op den Camp H."/>
            <person name="Overmann J."/>
            <person name="Amann R."/>
            <person name="Jetten M.S.M."/>
            <person name="Mascher T."/>
            <person name="Medema M.H."/>
            <person name="Devos D.P."/>
            <person name="Kaster A.-K."/>
            <person name="Ovreas L."/>
            <person name="Rohde M."/>
            <person name="Galperin M.Y."/>
            <person name="Jogler C."/>
        </authorList>
    </citation>
    <scope>NUCLEOTIDE SEQUENCE [LARGE SCALE GENOMIC DNA]</scope>
    <source>
        <strain evidence="10 11">Spa11</strain>
    </source>
</reference>
<evidence type="ECO:0000256" key="4">
    <source>
        <dbReference type="ARBA" id="ARBA00022982"/>
    </source>
</evidence>
<dbReference type="GO" id="GO:0005886">
    <property type="term" value="C:plasma membrane"/>
    <property type="evidence" value="ECO:0007669"/>
    <property type="project" value="TreeGrafter"/>
</dbReference>
<dbReference type="InterPro" id="IPR019734">
    <property type="entry name" value="TPR_rpt"/>
</dbReference>
<evidence type="ECO:0000313" key="10">
    <source>
        <dbReference type="EMBL" id="QDV74647.1"/>
    </source>
</evidence>
<feature type="transmembrane region" description="Helical" evidence="8">
    <location>
        <begin position="311"/>
        <end position="330"/>
    </location>
</feature>
<keyword evidence="8" id="KW-1133">Transmembrane helix</keyword>
<evidence type="ECO:0000256" key="7">
    <source>
        <dbReference type="PROSITE-ProRule" id="PRU00339"/>
    </source>
</evidence>
<feature type="repeat" description="TPR" evidence="7">
    <location>
        <begin position="497"/>
        <end position="530"/>
    </location>
</feature>
<keyword evidence="6" id="KW-0411">Iron-sulfur</keyword>
<keyword evidence="7" id="KW-0802">TPR repeat</keyword>
<keyword evidence="2" id="KW-0004">4Fe-4S</keyword>
<dbReference type="PANTHER" id="PTHR30176:SF3">
    <property type="entry name" value="FERREDOXIN-TYPE PROTEIN NAPH"/>
    <property type="match status" value="1"/>
</dbReference>
<feature type="repeat" description="TPR" evidence="7">
    <location>
        <begin position="463"/>
        <end position="496"/>
    </location>
</feature>
<dbReference type="InterPro" id="IPR011990">
    <property type="entry name" value="TPR-like_helical_dom_sf"/>
</dbReference>
<evidence type="ECO:0000256" key="6">
    <source>
        <dbReference type="ARBA" id="ARBA00023014"/>
    </source>
</evidence>
<dbReference type="GO" id="GO:0046872">
    <property type="term" value="F:metal ion binding"/>
    <property type="evidence" value="ECO:0007669"/>
    <property type="project" value="UniProtKB-KW"/>
</dbReference>
<keyword evidence="11" id="KW-1185">Reference proteome</keyword>
<dbReference type="EMBL" id="CP036349">
    <property type="protein sequence ID" value="QDV74647.1"/>
    <property type="molecule type" value="Genomic_DNA"/>
</dbReference>
<dbReference type="Pfam" id="PF12838">
    <property type="entry name" value="Fer4_7"/>
    <property type="match status" value="1"/>
</dbReference>
<dbReference type="InterPro" id="IPR051684">
    <property type="entry name" value="Electron_Trans/Redox"/>
</dbReference>
<dbReference type="Pfam" id="PF13432">
    <property type="entry name" value="TPR_16"/>
    <property type="match status" value="2"/>
</dbReference>
<dbReference type="Gene3D" id="1.25.40.10">
    <property type="entry name" value="Tetratricopeptide repeat domain"/>
    <property type="match status" value="1"/>
</dbReference>
<proteinExistence type="predicted"/>
<keyword evidence="8" id="KW-0812">Transmembrane</keyword>
<dbReference type="InterPro" id="IPR017896">
    <property type="entry name" value="4Fe4S_Fe-S-bd"/>
</dbReference>
<dbReference type="Proteomes" id="UP000316426">
    <property type="component" value="Chromosome"/>
</dbReference>
<dbReference type="PANTHER" id="PTHR30176">
    <property type="entry name" value="FERREDOXIN-TYPE PROTEIN NAPH"/>
    <property type="match status" value="1"/>
</dbReference>
<evidence type="ECO:0000256" key="5">
    <source>
        <dbReference type="ARBA" id="ARBA00023004"/>
    </source>
</evidence>
<dbReference type="AlphaFoldDB" id="A0A518KA23"/>
<organism evidence="10 11">
    <name type="scientific">Botrimarina mediterranea</name>
    <dbReference type="NCBI Taxonomy" id="2528022"/>
    <lineage>
        <taxon>Bacteria</taxon>
        <taxon>Pseudomonadati</taxon>
        <taxon>Planctomycetota</taxon>
        <taxon>Planctomycetia</taxon>
        <taxon>Pirellulales</taxon>
        <taxon>Lacipirellulaceae</taxon>
        <taxon>Botrimarina</taxon>
    </lineage>
</organism>
<feature type="transmembrane region" description="Helical" evidence="8">
    <location>
        <begin position="64"/>
        <end position="81"/>
    </location>
</feature>
<evidence type="ECO:0000256" key="2">
    <source>
        <dbReference type="ARBA" id="ARBA00022485"/>
    </source>
</evidence>
<keyword evidence="3" id="KW-0479">Metal-binding</keyword>
<feature type="domain" description="4Fe-4S ferredoxin-type" evidence="9">
    <location>
        <begin position="192"/>
        <end position="220"/>
    </location>
</feature>
<keyword evidence="5" id="KW-0408">Iron</keyword>
<protein>
    <submittedName>
        <fullName evidence="10">Electron transport protein YccM</fullName>
    </submittedName>
</protein>
<dbReference type="PROSITE" id="PS51379">
    <property type="entry name" value="4FE4S_FER_2"/>
    <property type="match status" value="2"/>
</dbReference>
<feature type="transmembrane region" description="Helical" evidence="8">
    <location>
        <begin position="6"/>
        <end position="32"/>
    </location>
</feature>
<evidence type="ECO:0000256" key="1">
    <source>
        <dbReference type="ARBA" id="ARBA00022448"/>
    </source>
</evidence>
<dbReference type="SMART" id="SM00028">
    <property type="entry name" value="TPR"/>
    <property type="match status" value="3"/>
</dbReference>
<keyword evidence="1" id="KW-0813">Transport</keyword>
<evidence type="ECO:0000256" key="3">
    <source>
        <dbReference type="ARBA" id="ARBA00022723"/>
    </source>
</evidence>
<feature type="transmembrane region" description="Helical" evidence="8">
    <location>
        <begin position="269"/>
        <end position="290"/>
    </location>
</feature>